<dbReference type="RefSeq" id="WP_128630546.1">
    <property type="nucleotide sequence ID" value="NZ_RRCN01000001.1"/>
</dbReference>
<sequence>MSSPRSAQSKEQRMVSRSFLYPLLVFLFMVTTFPGLYSFWISLTDMQIRTSGSGRFIGLSNYLEILSPGSLFLNSLGKTALFVVIALPLQFILGYAVAKIFALAGHLRGTAFLRTVYLLPVMITPLSVGLFWSYLLNPLLGLVNYILSIFHLPPQTWLATPGQALAALIGIYLWQWTPFVAMLVLAGLLGISKEIYESSEVDGAHWWNRVLQIDLPLLKKVLSVAVILSVVQIIQTFDLVLATTNGGPGTSTMVSGFAVYRDAFKYFQTGKGAAESIVIMALTVILSQIFAKYVLKED</sequence>
<comment type="subcellular location">
    <subcellularLocation>
        <location evidence="1 7">Cell membrane</location>
        <topology evidence="1 7">Multi-pass membrane protein</topology>
    </subcellularLocation>
</comment>
<keyword evidence="5 7" id="KW-1133">Transmembrane helix</keyword>
<feature type="transmembrane region" description="Helical" evidence="7">
    <location>
        <begin position="20"/>
        <end position="41"/>
    </location>
</feature>
<dbReference type="Pfam" id="PF00528">
    <property type="entry name" value="BPD_transp_1"/>
    <property type="match status" value="1"/>
</dbReference>
<keyword evidence="10" id="KW-1185">Reference proteome</keyword>
<dbReference type="Proteomes" id="UP000267017">
    <property type="component" value="Unassembled WGS sequence"/>
</dbReference>
<dbReference type="Gene3D" id="1.10.3720.10">
    <property type="entry name" value="MetI-like"/>
    <property type="match status" value="1"/>
</dbReference>
<dbReference type="CDD" id="cd06261">
    <property type="entry name" value="TM_PBP2"/>
    <property type="match status" value="1"/>
</dbReference>
<name>A0A3P3TXU0_9BACL</name>
<organism evidence="9 10">
    <name type="scientific">Paenibacillus oralis</name>
    <dbReference type="NCBI Taxonomy" id="2490856"/>
    <lineage>
        <taxon>Bacteria</taxon>
        <taxon>Bacillati</taxon>
        <taxon>Bacillota</taxon>
        <taxon>Bacilli</taxon>
        <taxon>Bacillales</taxon>
        <taxon>Paenibacillaceae</taxon>
        <taxon>Paenibacillus</taxon>
    </lineage>
</organism>
<gene>
    <name evidence="9" type="ORF">EHV15_06675</name>
</gene>
<keyword evidence="6 7" id="KW-0472">Membrane</keyword>
<keyword evidence="2 7" id="KW-0813">Transport</keyword>
<evidence type="ECO:0000256" key="5">
    <source>
        <dbReference type="ARBA" id="ARBA00022989"/>
    </source>
</evidence>
<dbReference type="InterPro" id="IPR000515">
    <property type="entry name" value="MetI-like"/>
</dbReference>
<dbReference type="AlphaFoldDB" id="A0A3P3TXU0"/>
<evidence type="ECO:0000256" key="2">
    <source>
        <dbReference type="ARBA" id="ARBA00022448"/>
    </source>
</evidence>
<dbReference type="PROSITE" id="PS50928">
    <property type="entry name" value="ABC_TM1"/>
    <property type="match status" value="1"/>
</dbReference>
<dbReference type="SUPFAM" id="SSF161098">
    <property type="entry name" value="MetI-like"/>
    <property type="match status" value="1"/>
</dbReference>
<keyword evidence="4 7" id="KW-0812">Transmembrane</keyword>
<dbReference type="PANTHER" id="PTHR43005">
    <property type="entry name" value="BLR7065 PROTEIN"/>
    <property type="match status" value="1"/>
</dbReference>
<feature type="transmembrane region" description="Helical" evidence="7">
    <location>
        <begin position="164"/>
        <end position="189"/>
    </location>
</feature>
<evidence type="ECO:0000256" key="7">
    <source>
        <dbReference type="RuleBase" id="RU363032"/>
    </source>
</evidence>
<feature type="transmembrane region" description="Helical" evidence="7">
    <location>
        <begin position="80"/>
        <end position="104"/>
    </location>
</feature>
<dbReference type="InterPro" id="IPR035906">
    <property type="entry name" value="MetI-like_sf"/>
</dbReference>
<evidence type="ECO:0000259" key="8">
    <source>
        <dbReference type="PROSITE" id="PS50928"/>
    </source>
</evidence>
<feature type="transmembrane region" description="Helical" evidence="7">
    <location>
        <begin position="277"/>
        <end position="295"/>
    </location>
</feature>
<evidence type="ECO:0000256" key="4">
    <source>
        <dbReference type="ARBA" id="ARBA00022692"/>
    </source>
</evidence>
<dbReference type="GO" id="GO:0005886">
    <property type="term" value="C:plasma membrane"/>
    <property type="evidence" value="ECO:0007669"/>
    <property type="project" value="UniProtKB-SubCell"/>
</dbReference>
<proteinExistence type="inferred from homology"/>
<dbReference type="EMBL" id="RRCN01000001">
    <property type="protein sequence ID" value="RRJ62660.1"/>
    <property type="molecule type" value="Genomic_DNA"/>
</dbReference>
<comment type="caution">
    <text evidence="9">The sequence shown here is derived from an EMBL/GenBank/DDBJ whole genome shotgun (WGS) entry which is preliminary data.</text>
</comment>
<keyword evidence="3" id="KW-1003">Cell membrane</keyword>
<comment type="similarity">
    <text evidence="7">Belongs to the binding-protein-dependent transport system permease family.</text>
</comment>
<evidence type="ECO:0000256" key="6">
    <source>
        <dbReference type="ARBA" id="ARBA00023136"/>
    </source>
</evidence>
<dbReference type="GO" id="GO:0055085">
    <property type="term" value="P:transmembrane transport"/>
    <property type="evidence" value="ECO:0007669"/>
    <property type="project" value="InterPro"/>
</dbReference>
<dbReference type="PANTHER" id="PTHR43005:SF1">
    <property type="entry name" value="SPERMIDINE_PUTRESCINE TRANSPORT SYSTEM PERMEASE PROTEIN"/>
    <property type="match status" value="1"/>
</dbReference>
<reference evidence="9 10" key="1">
    <citation type="submission" date="2018-11" db="EMBL/GenBank/DDBJ databases">
        <title>Genome sequencing of Paenibacillus sp. KCOM 3021 (= ChDC PVNT-B20).</title>
        <authorList>
            <person name="Kook J.-K."/>
            <person name="Park S.-N."/>
            <person name="Lim Y.K."/>
        </authorList>
    </citation>
    <scope>NUCLEOTIDE SEQUENCE [LARGE SCALE GENOMIC DNA]</scope>
    <source>
        <strain evidence="9 10">KCOM 3021</strain>
    </source>
</reference>
<feature type="transmembrane region" description="Helical" evidence="7">
    <location>
        <begin position="221"/>
        <end position="242"/>
    </location>
</feature>
<evidence type="ECO:0000313" key="9">
    <source>
        <dbReference type="EMBL" id="RRJ62660.1"/>
    </source>
</evidence>
<evidence type="ECO:0000256" key="1">
    <source>
        <dbReference type="ARBA" id="ARBA00004651"/>
    </source>
</evidence>
<dbReference type="OrthoDB" id="9783714at2"/>
<accession>A0A3P3TXU0</accession>
<evidence type="ECO:0000313" key="10">
    <source>
        <dbReference type="Proteomes" id="UP000267017"/>
    </source>
</evidence>
<protein>
    <submittedName>
        <fullName evidence="9">Sugar ABC transporter permease</fullName>
    </submittedName>
</protein>
<evidence type="ECO:0000256" key="3">
    <source>
        <dbReference type="ARBA" id="ARBA00022475"/>
    </source>
</evidence>
<feature type="transmembrane region" description="Helical" evidence="7">
    <location>
        <begin position="116"/>
        <end position="135"/>
    </location>
</feature>
<feature type="domain" description="ABC transmembrane type-1" evidence="8">
    <location>
        <begin position="76"/>
        <end position="290"/>
    </location>
</feature>